<keyword evidence="4" id="KW-1185">Reference proteome</keyword>
<dbReference type="Pfam" id="PF14316">
    <property type="entry name" value="DUF4381"/>
    <property type="match status" value="1"/>
</dbReference>
<dbReference type="AlphaFoldDB" id="A0A7C9LER0"/>
<keyword evidence="2" id="KW-0812">Transmembrane</keyword>
<feature type="coiled-coil region" evidence="1">
    <location>
        <begin position="179"/>
        <end position="209"/>
    </location>
</feature>
<proteinExistence type="predicted"/>
<sequence>MKRFLVIIALLSIVGISYAQINVKASIDSTHILIGGRTSYSIVVDVPRGTKVSFPKQIVPKEYAQDVEVLKVNRSVTDSFNHQLNKRTYVLTAWNAKHYTIPAQKVVINGKTSLTKALSFDVRSIPVDTVKNTPMPPDDIQQVSLTFAEWLPVILIGLLILILLGLAYYLYKSLSRRKVSKKERVLSSYEQALNELEEIRSQIKSYSDQKTYYTHVTDVLRRYISKRYKFNALEMTSSEILDKLHDECKETDLKELEEIFNTVDLVKFAKYQTGENDKNYYFDNVVRFIETTKKDDIVPIVDKTEETRSQRTRKIIKLAIILLLVCSVALFIYFVSEIIGLLV</sequence>
<feature type="transmembrane region" description="Helical" evidence="2">
    <location>
        <begin position="318"/>
        <end position="342"/>
    </location>
</feature>
<reference evidence="3 4" key="1">
    <citation type="submission" date="2019-09" db="EMBL/GenBank/DDBJ databases">
        <title>Prevotella A2879 sp. nov., isolated from an abscess of a patient.</title>
        <authorList>
            <person name="Buhl M."/>
            <person name="Oberhettinger P."/>
        </authorList>
    </citation>
    <scope>NUCLEOTIDE SEQUENCE [LARGE SCALE GENOMIC DNA]</scope>
    <source>
        <strain evidence="3 4">A2879</strain>
    </source>
</reference>
<comment type="caution">
    <text evidence="3">The sequence shown here is derived from an EMBL/GenBank/DDBJ whole genome shotgun (WGS) entry which is preliminary data.</text>
</comment>
<accession>A0A7C9LER0</accession>
<keyword evidence="2" id="KW-1133">Transmembrane helix</keyword>
<keyword evidence="1" id="KW-0175">Coiled coil</keyword>
<keyword evidence="2" id="KW-0472">Membrane</keyword>
<dbReference type="RefSeq" id="WP_155716489.1">
    <property type="nucleotide sequence ID" value="NZ_VVIQ01000012.1"/>
</dbReference>
<evidence type="ECO:0000313" key="3">
    <source>
        <dbReference type="EMBL" id="MUL28616.1"/>
    </source>
</evidence>
<evidence type="ECO:0000313" key="4">
    <source>
        <dbReference type="Proteomes" id="UP000482295"/>
    </source>
</evidence>
<dbReference type="EMBL" id="VVIQ01000012">
    <property type="protein sequence ID" value="MUL28616.1"/>
    <property type="molecule type" value="Genomic_DNA"/>
</dbReference>
<dbReference type="InterPro" id="IPR025489">
    <property type="entry name" value="DUF4381"/>
</dbReference>
<organism evidence="3 4">
    <name type="scientific">Prevotella vespertina</name>
    <dbReference type="NCBI Taxonomy" id="2608404"/>
    <lineage>
        <taxon>Bacteria</taxon>
        <taxon>Pseudomonadati</taxon>
        <taxon>Bacteroidota</taxon>
        <taxon>Bacteroidia</taxon>
        <taxon>Bacteroidales</taxon>
        <taxon>Prevotellaceae</taxon>
        <taxon>Prevotella</taxon>
    </lineage>
</organism>
<dbReference type="Proteomes" id="UP000482295">
    <property type="component" value="Unassembled WGS sequence"/>
</dbReference>
<feature type="transmembrane region" description="Helical" evidence="2">
    <location>
        <begin position="150"/>
        <end position="171"/>
    </location>
</feature>
<evidence type="ECO:0000256" key="1">
    <source>
        <dbReference type="SAM" id="Coils"/>
    </source>
</evidence>
<protein>
    <submittedName>
        <fullName evidence="3">DUF4381 family protein</fullName>
    </submittedName>
</protein>
<gene>
    <name evidence="3" type="ORF">F0475_09980</name>
</gene>
<evidence type="ECO:0000256" key="2">
    <source>
        <dbReference type="SAM" id="Phobius"/>
    </source>
</evidence>
<name>A0A7C9LER0_9BACT</name>